<evidence type="ECO:0000256" key="2">
    <source>
        <dbReference type="ARBA" id="ARBA00022737"/>
    </source>
</evidence>
<reference evidence="4" key="2">
    <citation type="submission" date="2021-12" db="EMBL/GenBank/DDBJ databases">
        <title>Resequencing data analysis of finger millet.</title>
        <authorList>
            <person name="Hatakeyama M."/>
            <person name="Aluri S."/>
            <person name="Balachadran M.T."/>
            <person name="Sivarajan S.R."/>
            <person name="Poveda L."/>
            <person name="Shimizu-Inatsugi R."/>
            <person name="Schlapbach R."/>
            <person name="Sreeman S.M."/>
            <person name="Shimizu K.K."/>
        </authorList>
    </citation>
    <scope>NUCLEOTIDE SEQUENCE</scope>
</reference>
<gene>
    <name evidence="4" type="primary">ga06015</name>
    <name evidence="4" type="ORF">PR202_ga06015</name>
</gene>
<comment type="caution">
    <text evidence="4">The sequence shown here is derived from an EMBL/GenBank/DDBJ whole genome shotgun (WGS) entry which is preliminary data.</text>
</comment>
<dbReference type="InterPro" id="IPR019775">
    <property type="entry name" value="WD40_repeat_CS"/>
</dbReference>
<dbReference type="InterPro" id="IPR044630">
    <property type="entry name" value="SPA1/2/3/4"/>
</dbReference>
<dbReference type="EMBL" id="BQKI01000002">
    <property type="protein sequence ID" value="GJM89794.1"/>
    <property type="molecule type" value="Genomic_DNA"/>
</dbReference>
<name>A0AAV5BVI7_ELECO</name>
<evidence type="ECO:0000313" key="5">
    <source>
        <dbReference type="Proteomes" id="UP001054889"/>
    </source>
</evidence>
<dbReference type="Proteomes" id="UP001054889">
    <property type="component" value="Unassembled WGS sequence"/>
</dbReference>
<sequence length="195" mass="21095">MQAAKLSADLASLQTDITEVEKRYSRRTGFSLADIDVLQSSSASSGAAANAFQGALLSGLVPSLCKSSIYEERVMKNMEQLENAYYSMSYGMQALVKDSRSLQSTEKELGLYVRFLDPETLISASTDNTLKIWDLNRTNSSGLSADSCSLTLSGHTNEKNFVGLSVHDGYITCGSETNEVKHQASTIPSGCPQQL</sequence>
<dbReference type="InterPro" id="IPR001680">
    <property type="entry name" value="WD40_rpt"/>
</dbReference>
<keyword evidence="2" id="KW-0677">Repeat</keyword>
<evidence type="ECO:0000256" key="1">
    <source>
        <dbReference type="ARBA" id="ARBA00022574"/>
    </source>
</evidence>
<dbReference type="InterPro" id="IPR036322">
    <property type="entry name" value="WD40_repeat_dom_sf"/>
</dbReference>
<dbReference type="PROSITE" id="PS00678">
    <property type="entry name" value="WD_REPEATS_1"/>
    <property type="match status" value="1"/>
</dbReference>
<reference evidence="4" key="1">
    <citation type="journal article" date="2018" name="DNA Res.">
        <title>Multiple hybrid de novo genome assembly of finger millet, an orphan allotetraploid crop.</title>
        <authorList>
            <person name="Hatakeyama M."/>
            <person name="Aluri S."/>
            <person name="Balachadran M.T."/>
            <person name="Sivarajan S.R."/>
            <person name="Patrignani A."/>
            <person name="Gruter S."/>
            <person name="Poveda L."/>
            <person name="Shimizu-Inatsugi R."/>
            <person name="Baeten J."/>
            <person name="Francoijs K.J."/>
            <person name="Nataraja K.N."/>
            <person name="Reddy Y.A.N."/>
            <person name="Phadnis S."/>
            <person name="Ravikumar R.L."/>
            <person name="Schlapbach R."/>
            <person name="Sreeman S.M."/>
            <person name="Shimizu K.K."/>
        </authorList>
    </citation>
    <scope>NUCLEOTIDE SEQUENCE</scope>
</reference>
<accession>A0AAV5BVI7</accession>
<evidence type="ECO:0000256" key="3">
    <source>
        <dbReference type="PROSITE-ProRule" id="PRU00221"/>
    </source>
</evidence>
<protein>
    <submittedName>
        <fullName evidence="4">Uncharacterized protein</fullName>
    </submittedName>
</protein>
<keyword evidence="1 3" id="KW-0853">WD repeat</keyword>
<feature type="repeat" description="WD" evidence="3">
    <location>
        <begin position="117"/>
        <end position="143"/>
    </location>
</feature>
<dbReference type="AlphaFoldDB" id="A0AAV5BVI7"/>
<dbReference type="Gene3D" id="2.130.10.10">
    <property type="entry name" value="YVTN repeat-like/Quinoprotein amine dehydrogenase"/>
    <property type="match status" value="1"/>
</dbReference>
<proteinExistence type="predicted"/>
<evidence type="ECO:0000313" key="4">
    <source>
        <dbReference type="EMBL" id="GJM89794.1"/>
    </source>
</evidence>
<dbReference type="PANTHER" id="PTHR44218:SF6">
    <property type="entry name" value="PROTEIN SUPPRESSOR OF PHYA-105 1"/>
    <property type="match status" value="1"/>
</dbReference>
<dbReference type="PROSITE" id="PS50082">
    <property type="entry name" value="WD_REPEATS_2"/>
    <property type="match status" value="1"/>
</dbReference>
<dbReference type="InterPro" id="IPR015943">
    <property type="entry name" value="WD40/YVTN_repeat-like_dom_sf"/>
</dbReference>
<dbReference type="GO" id="GO:0009640">
    <property type="term" value="P:photomorphogenesis"/>
    <property type="evidence" value="ECO:0007669"/>
    <property type="project" value="InterPro"/>
</dbReference>
<keyword evidence="5" id="KW-1185">Reference proteome</keyword>
<dbReference type="SUPFAM" id="SSF50978">
    <property type="entry name" value="WD40 repeat-like"/>
    <property type="match status" value="1"/>
</dbReference>
<dbReference type="PANTHER" id="PTHR44218">
    <property type="entry name" value="PROTEIN SPA1-RELATED 2"/>
    <property type="match status" value="1"/>
</dbReference>
<organism evidence="4 5">
    <name type="scientific">Eleusine coracana subsp. coracana</name>
    <dbReference type="NCBI Taxonomy" id="191504"/>
    <lineage>
        <taxon>Eukaryota</taxon>
        <taxon>Viridiplantae</taxon>
        <taxon>Streptophyta</taxon>
        <taxon>Embryophyta</taxon>
        <taxon>Tracheophyta</taxon>
        <taxon>Spermatophyta</taxon>
        <taxon>Magnoliopsida</taxon>
        <taxon>Liliopsida</taxon>
        <taxon>Poales</taxon>
        <taxon>Poaceae</taxon>
        <taxon>PACMAD clade</taxon>
        <taxon>Chloridoideae</taxon>
        <taxon>Cynodonteae</taxon>
        <taxon>Eleusininae</taxon>
        <taxon>Eleusine</taxon>
    </lineage>
</organism>